<evidence type="ECO:0000313" key="2">
    <source>
        <dbReference type="Proteomes" id="UP000318017"/>
    </source>
</evidence>
<evidence type="ECO:0000313" key="1">
    <source>
        <dbReference type="EMBL" id="QDV25402.1"/>
    </source>
</evidence>
<dbReference type="SUPFAM" id="SSF82171">
    <property type="entry name" value="DPP6 N-terminal domain-like"/>
    <property type="match status" value="1"/>
</dbReference>
<dbReference type="InterPro" id="IPR011042">
    <property type="entry name" value="6-blade_b-propeller_TolB-like"/>
</dbReference>
<name>A0A518G9Z9_9BACT</name>
<protein>
    <submittedName>
        <fullName evidence="1">Translocation protein TolB</fullName>
    </submittedName>
</protein>
<dbReference type="EMBL" id="CP036298">
    <property type="protein sequence ID" value="QDV25402.1"/>
    <property type="molecule type" value="Genomic_DNA"/>
</dbReference>
<organism evidence="1 2">
    <name type="scientific">Aureliella helgolandensis</name>
    <dbReference type="NCBI Taxonomy" id="2527968"/>
    <lineage>
        <taxon>Bacteria</taxon>
        <taxon>Pseudomonadati</taxon>
        <taxon>Planctomycetota</taxon>
        <taxon>Planctomycetia</taxon>
        <taxon>Pirellulales</taxon>
        <taxon>Pirellulaceae</taxon>
        <taxon>Aureliella</taxon>
    </lineage>
</organism>
<dbReference type="Gene3D" id="2.120.10.30">
    <property type="entry name" value="TolB, C-terminal domain"/>
    <property type="match status" value="1"/>
</dbReference>
<dbReference type="Pfam" id="PF12566">
    <property type="entry name" value="DUF3748"/>
    <property type="match status" value="1"/>
</dbReference>
<sequence>MTLASAFDFPLTAPWQVRRVTQRPINHILTNTGCWSPDGQWILYDLRSDLEGTLFDSPAIERVHSATGEVESLFLGKRGAKVGVVTHSPCDGRIVFIHGPAAPTSDWAYSATHRHGCIVDSQVRPPRLTEGGVILDARDLAPPFTSGALRGGTHLHTFSGDGHRVSSTYQDAVLEMLSQQPTAPIHDLDQRNVAVSVRFDGGVVPKSTHPHNQSGAYWTTLVTHTVNHPQWGSDEICRAFSDAWIGQNGYLRADGSRQHYAIAFQGELRSRTGVPLVEAFVVDLPDDEAAFRIAGDLPLQGTPFKRPAPPAGIAQRRISHTESHRFPGLAGPRHWPRSSPDGSRIALLKRDETGVVQIWLISPLGGDLQQLTSNPHDIASAFSWSPNGAWISHVMGGEICVTNTHSGKTHALTDLAASELAPSPLACVFSPCGTRIAYLQPRIESTGETVNHIALVESLST</sequence>
<dbReference type="OrthoDB" id="626010at2"/>
<accession>A0A518G9Z9</accession>
<keyword evidence="2" id="KW-1185">Reference proteome</keyword>
<dbReference type="Proteomes" id="UP000318017">
    <property type="component" value="Chromosome"/>
</dbReference>
<dbReference type="AlphaFoldDB" id="A0A518G9Z9"/>
<dbReference type="InterPro" id="IPR022223">
    <property type="entry name" value="DUF3748"/>
</dbReference>
<dbReference type="RefSeq" id="WP_145080415.1">
    <property type="nucleotide sequence ID" value="NZ_CP036298.1"/>
</dbReference>
<dbReference type="KEGG" id="ahel:Q31a_37280"/>
<reference evidence="1 2" key="1">
    <citation type="submission" date="2019-02" db="EMBL/GenBank/DDBJ databases">
        <title>Deep-cultivation of Planctomycetes and their phenomic and genomic characterization uncovers novel biology.</title>
        <authorList>
            <person name="Wiegand S."/>
            <person name="Jogler M."/>
            <person name="Boedeker C."/>
            <person name="Pinto D."/>
            <person name="Vollmers J."/>
            <person name="Rivas-Marin E."/>
            <person name="Kohn T."/>
            <person name="Peeters S.H."/>
            <person name="Heuer A."/>
            <person name="Rast P."/>
            <person name="Oberbeckmann S."/>
            <person name="Bunk B."/>
            <person name="Jeske O."/>
            <person name="Meyerdierks A."/>
            <person name="Storesund J.E."/>
            <person name="Kallscheuer N."/>
            <person name="Luecker S."/>
            <person name="Lage O.M."/>
            <person name="Pohl T."/>
            <person name="Merkel B.J."/>
            <person name="Hornburger P."/>
            <person name="Mueller R.-W."/>
            <person name="Bruemmer F."/>
            <person name="Labrenz M."/>
            <person name="Spormann A.M."/>
            <person name="Op den Camp H."/>
            <person name="Overmann J."/>
            <person name="Amann R."/>
            <person name="Jetten M.S.M."/>
            <person name="Mascher T."/>
            <person name="Medema M.H."/>
            <person name="Devos D.P."/>
            <person name="Kaster A.-K."/>
            <person name="Ovreas L."/>
            <person name="Rohde M."/>
            <person name="Galperin M.Y."/>
            <person name="Jogler C."/>
        </authorList>
    </citation>
    <scope>NUCLEOTIDE SEQUENCE [LARGE SCALE GENOMIC DNA]</scope>
    <source>
        <strain evidence="1 2">Q31a</strain>
    </source>
</reference>
<proteinExistence type="predicted"/>
<gene>
    <name evidence="1" type="ORF">Q31a_37280</name>
</gene>